<evidence type="ECO:0000256" key="2">
    <source>
        <dbReference type="ARBA" id="ARBA00022525"/>
    </source>
</evidence>
<dbReference type="Gene3D" id="3.40.50.1820">
    <property type="entry name" value="alpha/beta hydrolase"/>
    <property type="match status" value="1"/>
</dbReference>
<keyword evidence="6" id="KW-1133">Transmembrane helix</keyword>
<dbReference type="PANTHER" id="PTHR34043:SF3">
    <property type="entry name" value="ALPHA_BETA-HYDROLASES SUPERFAMILY PROTEIN"/>
    <property type="match status" value="1"/>
</dbReference>
<name>A0A8J5FFK2_ZINOF</name>
<evidence type="ECO:0000313" key="8">
    <source>
        <dbReference type="EMBL" id="KAG6486300.1"/>
    </source>
</evidence>
<evidence type="ECO:0000259" key="7">
    <source>
        <dbReference type="Pfam" id="PF24708"/>
    </source>
</evidence>
<keyword evidence="3" id="KW-0732">Signal</keyword>
<keyword evidence="9" id="KW-1185">Reference proteome</keyword>
<dbReference type="InterPro" id="IPR056304">
    <property type="entry name" value="Lip-like_C"/>
</dbReference>
<dbReference type="Pfam" id="PF24708">
    <property type="entry name" value="Lip_C"/>
    <property type="match status" value="1"/>
</dbReference>
<dbReference type="GO" id="GO:0006629">
    <property type="term" value="P:lipid metabolic process"/>
    <property type="evidence" value="ECO:0007669"/>
    <property type="project" value="UniProtKB-KW"/>
</dbReference>
<evidence type="ECO:0000256" key="6">
    <source>
        <dbReference type="SAM" id="Phobius"/>
    </source>
</evidence>
<dbReference type="GO" id="GO:0005576">
    <property type="term" value="C:extracellular region"/>
    <property type="evidence" value="ECO:0007669"/>
    <property type="project" value="UniProtKB-SubCell"/>
</dbReference>
<feature type="transmembrane region" description="Helical" evidence="6">
    <location>
        <begin position="437"/>
        <end position="454"/>
    </location>
</feature>
<organism evidence="8 9">
    <name type="scientific">Zingiber officinale</name>
    <name type="common">Ginger</name>
    <name type="synonym">Amomum zingiber</name>
    <dbReference type="NCBI Taxonomy" id="94328"/>
    <lineage>
        <taxon>Eukaryota</taxon>
        <taxon>Viridiplantae</taxon>
        <taxon>Streptophyta</taxon>
        <taxon>Embryophyta</taxon>
        <taxon>Tracheophyta</taxon>
        <taxon>Spermatophyta</taxon>
        <taxon>Magnoliopsida</taxon>
        <taxon>Liliopsida</taxon>
        <taxon>Zingiberales</taxon>
        <taxon>Zingiberaceae</taxon>
        <taxon>Zingiber</taxon>
    </lineage>
</organism>
<feature type="transmembrane region" description="Helical" evidence="6">
    <location>
        <begin position="355"/>
        <end position="376"/>
    </location>
</feature>
<reference evidence="8 9" key="1">
    <citation type="submission" date="2020-08" db="EMBL/GenBank/DDBJ databases">
        <title>Plant Genome Project.</title>
        <authorList>
            <person name="Zhang R.-G."/>
        </authorList>
    </citation>
    <scope>NUCLEOTIDE SEQUENCE [LARGE SCALE GENOMIC DNA]</scope>
    <source>
        <tissue evidence="8">Rhizome</tissue>
    </source>
</reference>
<proteinExistence type="predicted"/>
<comment type="caution">
    <text evidence="8">The sequence shown here is derived from an EMBL/GenBank/DDBJ whole genome shotgun (WGS) entry which is preliminary data.</text>
</comment>
<sequence>MARLSIGILGLTELFVSVTVHLLFGLYIFSAALASDLSQAVTDCLRPNVFNLGAWQREAEGRGQPPVVFEGSPPPIVLVHGIFGFGKGRLGGLSYFAGAEKKDERVLVPDLGSLTSIHDRARELFYYLKGGQVDYGEEHSRISRHSQFGKIYEQGKLKLENRVQIFIYPVLKDHVYSSSLAWHYPSWDERHPLHFVGHSAGVQVVRVLQQMLADKAFSGYDTSEDWVLSLTSLSGALNGTTRAYFDGMRPEDGRFMKPISLLQFCRLGVIIYDWLDISWLKHYYNFGFDHFQMGWRNTGLSGLVDLLLGNTGPFASGDWILPDLTIQGSIRLNSELQTFPNTFYFSYATKRTRKVFGFTIPSSILGIHPLLFLRVLQMCQWRFPRNAPPPYKGYRDEDWEDNDGALNTISMTHPRLPMEHPNKFVADDSKCHPLQPGIWFVLLHIIIIFRYHILSHRSMQLEKLRYYRILEADHIFFIVNRERAGIQFDLLYDSIFQRCRKHIIRNNMPPILPKQSG</sequence>
<protein>
    <recommendedName>
        <fullName evidence="7">Lipase-like C-terminal domain-containing protein</fullName>
    </recommendedName>
</protein>
<evidence type="ECO:0000256" key="5">
    <source>
        <dbReference type="ARBA" id="ARBA00023098"/>
    </source>
</evidence>
<dbReference type="GO" id="GO:0016787">
    <property type="term" value="F:hydrolase activity"/>
    <property type="evidence" value="ECO:0007669"/>
    <property type="project" value="UniProtKB-KW"/>
</dbReference>
<comment type="subcellular location">
    <subcellularLocation>
        <location evidence="1">Secreted</location>
    </subcellularLocation>
</comment>
<feature type="domain" description="Lipase-like C-terminal" evidence="7">
    <location>
        <begin position="75"/>
        <end position="153"/>
    </location>
</feature>
<evidence type="ECO:0000256" key="1">
    <source>
        <dbReference type="ARBA" id="ARBA00004613"/>
    </source>
</evidence>
<dbReference type="SUPFAM" id="SSF53474">
    <property type="entry name" value="alpha/beta-Hydrolases"/>
    <property type="match status" value="1"/>
</dbReference>
<dbReference type="Proteomes" id="UP000734854">
    <property type="component" value="Unassembled WGS sequence"/>
</dbReference>
<dbReference type="InterPro" id="IPR029058">
    <property type="entry name" value="AB_hydrolase_fold"/>
</dbReference>
<dbReference type="PANTHER" id="PTHR34043">
    <property type="entry name" value="ALPHA/BETA-HYDROLASES SUPERFAMILY PROTEIN"/>
    <property type="match status" value="1"/>
</dbReference>
<dbReference type="AlphaFoldDB" id="A0A8J5FFK2"/>
<evidence type="ECO:0000313" key="9">
    <source>
        <dbReference type="Proteomes" id="UP000734854"/>
    </source>
</evidence>
<dbReference type="EMBL" id="JACMSC010000015">
    <property type="protein sequence ID" value="KAG6486300.1"/>
    <property type="molecule type" value="Genomic_DNA"/>
</dbReference>
<accession>A0A8J5FFK2</accession>
<evidence type="ECO:0000256" key="4">
    <source>
        <dbReference type="ARBA" id="ARBA00022801"/>
    </source>
</evidence>
<keyword evidence="5" id="KW-0443">Lipid metabolism</keyword>
<keyword evidence="6" id="KW-0812">Transmembrane</keyword>
<gene>
    <name evidence="8" type="ORF">ZIOFF_054870</name>
</gene>
<evidence type="ECO:0000256" key="3">
    <source>
        <dbReference type="ARBA" id="ARBA00022729"/>
    </source>
</evidence>
<keyword evidence="2" id="KW-0964">Secreted</keyword>
<feature type="transmembrane region" description="Helical" evidence="6">
    <location>
        <begin position="6"/>
        <end position="29"/>
    </location>
</feature>
<keyword evidence="6" id="KW-0472">Membrane</keyword>
<keyword evidence="4" id="KW-0378">Hydrolase</keyword>